<evidence type="ECO:0000259" key="9">
    <source>
        <dbReference type="PROSITE" id="PS50929"/>
    </source>
</evidence>
<dbReference type="GO" id="GO:0016887">
    <property type="term" value="F:ATP hydrolysis activity"/>
    <property type="evidence" value="ECO:0007669"/>
    <property type="project" value="InterPro"/>
</dbReference>
<dbReference type="InterPro" id="IPR017871">
    <property type="entry name" value="ABC_transporter-like_CS"/>
</dbReference>
<dbReference type="InterPro" id="IPR036640">
    <property type="entry name" value="ABC1_TM_sf"/>
</dbReference>
<feature type="transmembrane region" description="Helical" evidence="7">
    <location>
        <begin position="285"/>
        <end position="306"/>
    </location>
</feature>
<keyword evidence="5 7" id="KW-1133">Transmembrane helix</keyword>
<dbReference type="PROSITE" id="PS50929">
    <property type="entry name" value="ABC_TM1F"/>
    <property type="match status" value="1"/>
</dbReference>
<comment type="subcellular location">
    <subcellularLocation>
        <location evidence="1">Cell membrane</location>
        <topology evidence="1">Multi-pass membrane protein</topology>
    </subcellularLocation>
</comment>
<dbReference type="GO" id="GO:0034040">
    <property type="term" value="F:ATPase-coupled lipid transmembrane transporter activity"/>
    <property type="evidence" value="ECO:0007669"/>
    <property type="project" value="TreeGrafter"/>
</dbReference>
<dbReference type="InterPro" id="IPR003439">
    <property type="entry name" value="ABC_transporter-like_ATP-bd"/>
</dbReference>
<gene>
    <name evidence="10" type="ORF">SAMN05216258_105382</name>
</gene>
<dbReference type="GO" id="GO:0005524">
    <property type="term" value="F:ATP binding"/>
    <property type="evidence" value="ECO:0007669"/>
    <property type="project" value="UniProtKB-KW"/>
</dbReference>
<proteinExistence type="predicted"/>
<dbReference type="PANTHER" id="PTHR24221">
    <property type="entry name" value="ATP-BINDING CASSETTE SUB-FAMILY B"/>
    <property type="match status" value="1"/>
</dbReference>
<dbReference type="STRING" id="1114924.SAMN05216258_105382"/>
<evidence type="ECO:0000256" key="6">
    <source>
        <dbReference type="ARBA" id="ARBA00023136"/>
    </source>
</evidence>
<dbReference type="RefSeq" id="WP_092860195.1">
    <property type="nucleotide sequence ID" value="NZ_FOQH01000005.1"/>
</dbReference>
<evidence type="ECO:0000256" key="2">
    <source>
        <dbReference type="ARBA" id="ARBA00022692"/>
    </source>
</evidence>
<dbReference type="OrthoDB" id="9806127at2"/>
<dbReference type="SUPFAM" id="SSF52540">
    <property type="entry name" value="P-loop containing nucleoside triphosphate hydrolases"/>
    <property type="match status" value="1"/>
</dbReference>
<keyword evidence="2 7" id="KW-0812">Transmembrane</keyword>
<evidence type="ECO:0000256" key="3">
    <source>
        <dbReference type="ARBA" id="ARBA00022741"/>
    </source>
</evidence>
<dbReference type="SUPFAM" id="SSF90123">
    <property type="entry name" value="ABC transporter transmembrane region"/>
    <property type="match status" value="1"/>
</dbReference>
<keyword evidence="3" id="KW-0547">Nucleotide-binding</keyword>
<dbReference type="Gene3D" id="3.40.50.300">
    <property type="entry name" value="P-loop containing nucleotide triphosphate hydrolases"/>
    <property type="match status" value="1"/>
</dbReference>
<dbReference type="Pfam" id="PF00005">
    <property type="entry name" value="ABC_tran"/>
    <property type="match status" value="1"/>
</dbReference>
<feature type="domain" description="ABC transporter" evidence="8">
    <location>
        <begin position="354"/>
        <end position="571"/>
    </location>
</feature>
<feature type="transmembrane region" description="Helical" evidence="7">
    <location>
        <begin position="152"/>
        <end position="170"/>
    </location>
</feature>
<dbReference type="GO" id="GO:0005886">
    <property type="term" value="C:plasma membrane"/>
    <property type="evidence" value="ECO:0007669"/>
    <property type="project" value="UniProtKB-SubCell"/>
</dbReference>
<dbReference type="CDD" id="cd18584">
    <property type="entry name" value="ABC_6TM_AarD_CydD"/>
    <property type="match status" value="1"/>
</dbReference>
<feature type="domain" description="ABC transmembrane type-1" evidence="9">
    <location>
        <begin position="151"/>
        <end position="325"/>
    </location>
</feature>
<evidence type="ECO:0000313" key="10">
    <source>
        <dbReference type="EMBL" id="SFI27932.1"/>
    </source>
</evidence>
<dbReference type="EMBL" id="FOQH01000005">
    <property type="protein sequence ID" value="SFI27932.1"/>
    <property type="molecule type" value="Genomic_DNA"/>
</dbReference>
<keyword evidence="11" id="KW-1185">Reference proteome</keyword>
<feature type="transmembrane region" description="Helical" evidence="7">
    <location>
        <begin position="33"/>
        <end position="56"/>
    </location>
</feature>
<dbReference type="GO" id="GO:0140359">
    <property type="term" value="F:ABC-type transporter activity"/>
    <property type="evidence" value="ECO:0007669"/>
    <property type="project" value="InterPro"/>
</dbReference>
<protein>
    <submittedName>
        <fullName evidence="10">ATP-binding cassette, subfamily C, CydD</fullName>
    </submittedName>
</protein>
<dbReference type="InterPro" id="IPR027417">
    <property type="entry name" value="P-loop_NTPase"/>
</dbReference>
<organism evidence="10 11">
    <name type="scientific">Albimonas pacifica</name>
    <dbReference type="NCBI Taxonomy" id="1114924"/>
    <lineage>
        <taxon>Bacteria</taxon>
        <taxon>Pseudomonadati</taxon>
        <taxon>Pseudomonadota</taxon>
        <taxon>Alphaproteobacteria</taxon>
        <taxon>Rhodobacterales</taxon>
        <taxon>Paracoccaceae</taxon>
        <taxon>Albimonas</taxon>
    </lineage>
</organism>
<dbReference type="PANTHER" id="PTHR24221:SF261">
    <property type="entry name" value="GLUTATHIONE_L-CYSTEINE TRANSPORT SYSTEM ATP-BINDING_PERMEASE PROTEIN CYDD"/>
    <property type="match status" value="1"/>
</dbReference>
<dbReference type="Pfam" id="PF00664">
    <property type="entry name" value="ABC_membrane"/>
    <property type="match status" value="1"/>
</dbReference>
<feature type="transmembrane region" description="Helical" evidence="7">
    <location>
        <begin position="62"/>
        <end position="82"/>
    </location>
</feature>
<evidence type="ECO:0000256" key="5">
    <source>
        <dbReference type="ARBA" id="ARBA00022989"/>
    </source>
</evidence>
<evidence type="ECO:0000259" key="8">
    <source>
        <dbReference type="PROSITE" id="PS50893"/>
    </source>
</evidence>
<accession>A0A1I3GX89</accession>
<dbReference type="PROSITE" id="PS50893">
    <property type="entry name" value="ABC_TRANSPORTER_2"/>
    <property type="match status" value="1"/>
</dbReference>
<evidence type="ECO:0000256" key="7">
    <source>
        <dbReference type="SAM" id="Phobius"/>
    </source>
</evidence>
<evidence type="ECO:0000313" key="11">
    <source>
        <dbReference type="Proteomes" id="UP000199377"/>
    </source>
</evidence>
<keyword evidence="6 7" id="KW-0472">Membrane</keyword>
<sequence length="571" mass="58660">MSRFRRPPPSPAARRLAAIEAPAAPLLRRSARLTAAAALLWPVQAGAIAWAISGWVEGGAPLSDTLACALVFLLAAVLRAALDHRAGALAFEGGDRVLAAERARLVEAESLRGEAAAGTDAPGQGASSAGAAAMAAQKLPMLVPYLARYRPAALRAVVGPVAILAAAAPISWAAALILLAAGPLIPVFMALIGVAAARASRRQLAEISDLNGLLMERLAALPDIRLLDARERMARDFAARSDGLRARTMAVLKVAFLSSTVLEFFSALGIAMAAVYVGFSLLGTLGFGAWGAPLTIFEGLFLLLLAPEFFQPLRDFAAAWHDRASALAVAEEIEAAEAAEPARILGRGAPAAPLPGPATIRLAGVVARGRALPDVEIAPGRSLAVTGPSGAGKSTLLAALAGLLPVERGRIEVAGRRLDAETADPWRARLAWIPQAPHFPDAPLRAVLDPRGTGDLTEALRAAEAEGVVAALPQGLDARLGETGAGVSGGEARRLMVARALASRADVLLADEPTADLDAATAAAVIRGLRRLAERGTTVIVATHDPALIAAMGAELRLAPRTAPEPAEAGG</sequence>
<feature type="transmembrane region" description="Helical" evidence="7">
    <location>
        <begin position="176"/>
        <end position="197"/>
    </location>
</feature>
<name>A0A1I3GX89_9RHOB</name>
<dbReference type="Gene3D" id="1.20.1560.10">
    <property type="entry name" value="ABC transporter type 1, transmembrane domain"/>
    <property type="match status" value="1"/>
</dbReference>
<dbReference type="InterPro" id="IPR003593">
    <property type="entry name" value="AAA+_ATPase"/>
</dbReference>
<dbReference type="InterPro" id="IPR039421">
    <property type="entry name" value="Type_1_exporter"/>
</dbReference>
<evidence type="ECO:0000256" key="1">
    <source>
        <dbReference type="ARBA" id="ARBA00004651"/>
    </source>
</evidence>
<dbReference type="AlphaFoldDB" id="A0A1I3GX89"/>
<keyword evidence="4 10" id="KW-0067">ATP-binding</keyword>
<reference evidence="10 11" key="1">
    <citation type="submission" date="2016-10" db="EMBL/GenBank/DDBJ databases">
        <authorList>
            <person name="de Groot N.N."/>
        </authorList>
    </citation>
    <scope>NUCLEOTIDE SEQUENCE [LARGE SCALE GENOMIC DNA]</scope>
    <source>
        <strain evidence="10 11">CGMCC 1.11030</strain>
    </source>
</reference>
<feature type="transmembrane region" description="Helical" evidence="7">
    <location>
        <begin position="254"/>
        <end position="279"/>
    </location>
</feature>
<dbReference type="SMART" id="SM00382">
    <property type="entry name" value="AAA"/>
    <property type="match status" value="1"/>
</dbReference>
<dbReference type="Proteomes" id="UP000199377">
    <property type="component" value="Unassembled WGS sequence"/>
</dbReference>
<evidence type="ECO:0000256" key="4">
    <source>
        <dbReference type="ARBA" id="ARBA00022840"/>
    </source>
</evidence>
<dbReference type="PROSITE" id="PS00211">
    <property type="entry name" value="ABC_TRANSPORTER_1"/>
    <property type="match status" value="1"/>
</dbReference>
<dbReference type="InterPro" id="IPR011527">
    <property type="entry name" value="ABC1_TM_dom"/>
</dbReference>